<dbReference type="Proteomes" id="UP000198939">
    <property type="component" value="Unassembled WGS sequence"/>
</dbReference>
<organism evidence="1 3">
    <name type="scientific">Rhizobium tibeticum</name>
    <dbReference type="NCBI Taxonomy" id="501024"/>
    <lineage>
        <taxon>Bacteria</taxon>
        <taxon>Pseudomonadati</taxon>
        <taxon>Pseudomonadota</taxon>
        <taxon>Alphaproteobacteria</taxon>
        <taxon>Hyphomicrobiales</taxon>
        <taxon>Rhizobiaceae</taxon>
        <taxon>Rhizobium/Agrobacterium group</taxon>
        <taxon>Rhizobium</taxon>
    </lineage>
</organism>
<reference evidence="1" key="3">
    <citation type="submission" date="2016-10" db="EMBL/GenBank/DDBJ databases">
        <authorList>
            <person name="de Groot N.N."/>
        </authorList>
    </citation>
    <scope>NUCLEOTIDE SEQUENCE [LARGE SCALE GENOMIC DNA]</scope>
    <source>
        <strain evidence="1">CCBAU85039</strain>
    </source>
</reference>
<evidence type="ECO:0000313" key="3">
    <source>
        <dbReference type="Proteomes" id="UP000183063"/>
    </source>
</evidence>
<accession>A0A1H8S2R8</accession>
<dbReference type="EMBL" id="FNXB01000029">
    <property type="protein sequence ID" value="SEI10769.1"/>
    <property type="molecule type" value="Genomic_DNA"/>
</dbReference>
<evidence type="ECO:0000313" key="4">
    <source>
        <dbReference type="Proteomes" id="UP000198939"/>
    </source>
</evidence>
<dbReference type="Proteomes" id="UP000183063">
    <property type="component" value="Unassembled WGS sequence"/>
</dbReference>
<evidence type="ECO:0000313" key="1">
    <source>
        <dbReference type="EMBL" id="SEI10769.1"/>
    </source>
</evidence>
<name>A0A1H8S2R8_9HYPH</name>
<dbReference type="AlphaFoldDB" id="A0A1H8S2R8"/>
<reference evidence="2 4" key="2">
    <citation type="submission" date="2016-10" db="EMBL/GenBank/DDBJ databases">
        <authorList>
            <person name="Varghese N."/>
            <person name="Submissions S."/>
        </authorList>
    </citation>
    <scope>NUCLEOTIDE SEQUENCE [LARGE SCALE GENOMIC DNA]</scope>
    <source>
        <strain evidence="2 4">CGMCC 1.7071</strain>
    </source>
</reference>
<keyword evidence="4" id="KW-1185">Reference proteome</keyword>
<reference evidence="3" key="1">
    <citation type="submission" date="2016-10" db="EMBL/GenBank/DDBJ databases">
        <authorList>
            <person name="Wibberg D."/>
        </authorList>
    </citation>
    <scope>NUCLEOTIDE SEQUENCE [LARGE SCALE GENOMIC DNA]</scope>
</reference>
<sequence length="77" mass="8919">MRKASICVRAAAFLRYDKVQEFKPDQQILYPKLFHKSLLCLLHLSRVVGSNPLKASCDWFFAIEFHGEENTLLSSVY</sequence>
<proteinExistence type="predicted"/>
<gene>
    <name evidence="1" type="ORF">RTCCBAU85039_4592</name>
    <name evidence="2" type="ORF">SAMN05216228_102331</name>
</gene>
<dbReference type="EMBL" id="FOCV01000023">
    <property type="protein sequence ID" value="SEO72945.1"/>
    <property type="molecule type" value="Genomic_DNA"/>
</dbReference>
<protein>
    <submittedName>
        <fullName evidence="1">Uncharacterized protein</fullName>
    </submittedName>
</protein>
<evidence type="ECO:0000313" key="2">
    <source>
        <dbReference type="EMBL" id="SEO72945.1"/>
    </source>
</evidence>